<dbReference type="Proteomes" id="UP000662111">
    <property type="component" value="Unassembled WGS sequence"/>
</dbReference>
<reference evidence="2" key="1">
    <citation type="journal article" date="2019" name="Int. J. Syst. Evol. Microbiol.">
        <title>The Global Catalogue of Microorganisms (GCM) 10K type strain sequencing project: providing services to taxonomists for standard genome sequencing and annotation.</title>
        <authorList>
            <consortium name="The Broad Institute Genomics Platform"/>
            <consortium name="The Broad Institute Genome Sequencing Center for Infectious Disease"/>
            <person name="Wu L."/>
            <person name="Ma J."/>
        </authorList>
    </citation>
    <scope>NUCLEOTIDE SEQUENCE [LARGE SCALE GENOMIC DNA]</scope>
    <source>
        <strain evidence="2">CGMCC 1.5362</strain>
    </source>
</reference>
<evidence type="ECO:0008006" key="3">
    <source>
        <dbReference type="Google" id="ProtNLM"/>
    </source>
</evidence>
<gene>
    <name evidence="1" type="ORF">GCM10011509_27580</name>
</gene>
<dbReference type="EMBL" id="BMLB01000006">
    <property type="protein sequence ID" value="GGK77509.1"/>
    <property type="molecule type" value="Genomic_DNA"/>
</dbReference>
<evidence type="ECO:0000313" key="1">
    <source>
        <dbReference type="EMBL" id="GGK77509.1"/>
    </source>
</evidence>
<keyword evidence="2" id="KW-1185">Reference proteome</keyword>
<sequence length="67" mass="7582">MLTGMGEHESDERGVCPQCQRRTLLRAVVDEVRGVLGGELSREPAQFQICPVCGWNDLPERRGTRER</sequence>
<organism evidence="1 2">
    <name type="scientific">Ornithinimicrobium pekingense</name>
    <dbReference type="NCBI Taxonomy" id="384677"/>
    <lineage>
        <taxon>Bacteria</taxon>
        <taxon>Bacillati</taxon>
        <taxon>Actinomycetota</taxon>
        <taxon>Actinomycetes</taxon>
        <taxon>Micrococcales</taxon>
        <taxon>Ornithinimicrobiaceae</taxon>
        <taxon>Ornithinimicrobium</taxon>
    </lineage>
</organism>
<name>A0ABQ2FEF3_9MICO</name>
<proteinExistence type="predicted"/>
<comment type="caution">
    <text evidence="1">The sequence shown here is derived from an EMBL/GenBank/DDBJ whole genome shotgun (WGS) entry which is preliminary data.</text>
</comment>
<accession>A0ABQ2FEF3</accession>
<evidence type="ECO:0000313" key="2">
    <source>
        <dbReference type="Proteomes" id="UP000662111"/>
    </source>
</evidence>
<protein>
    <recommendedName>
        <fullName evidence="3">Small CPxCG-related zinc finger protein</fullName>
    </recommendedName>
</protein>